<organism evidence="1 2">
    <name type="scientific">Choiromyces venosus 120613-1</name>
    <dbReference type="NCBI Taxonomy" id="1336337"/>
    <lineage>
        <taxon>Eukaryota</taxon>
        <taxon>Fungi</taxon>
        <taxon>Dikarya</taxon>
        <taxon>Ascomycota</taxon>
        <taxon>Pezizomycotina</taxon>
        <taxon>Pezizomycetes</taxon>
        <taxon>Pezizales</taxon>
        <taxon>Tuberaceae</taxon>
        <taxon>Choiromyces</taxon>
    </lineage>
</organism>
<sequence length="141" mass="15876">MSPPGLLIPIQNLAPRLQHLPPAPVLQTRKTRTHNLPRCFASPSLRHGDHILKAGRDRVLVRCQRWPTDDILLLATIEAVFLVFPNAASTLFYSFVCSDDLREGSPSLFFSFVVMKVCGGRGTCVAIRIKLLSLYFFCLFY</sequence>
<dbReference type="EMBL" id="ML120356">
    <property type="protein sequence ID" value="RPB04793.1"/>
    <property type="molecule type" value="Genomic_DNA"/>
</dbReference>
<dbReference type="AlphaFoldDB" id="A0A3N4K384"/>
<reference evidence="1 2" key="1">
    <citation type="journal article" date="2018" name="Nat. Ecol. Evol.">
        <title>Pezizomycetes genomes reveal the molecular basis of ectomycorrhizal truffle lifestyle.</title>
        <authorList>
            <person name="Murat C."/>
            <person name="Payen T."/>
            <person name="Noel B."/>
            <person name="Kuo A."/>
            <person name="Morin E."/>
            <person name="Chen J."/>
            <person name="Kohler A."/>
            <person name="Krizsan K."/>
            <person name="Balestrini R."/>
            <person name="Da Silva C."/>
            <person name="Montanini B."/>
            <person name="Hainaut M."/>
            <person name="Levati E."/>
            <person name="Barry K.W."/>
            <person name="Belfiori B."/>
            <person name="Cichocki N."/>
            <person name="Clum A."/>
            <person name="Dockter R.B."/>
            <person name="Fauchery L."/>
            <person name="Guy J."/>
            <person name="Iotti M."/>
            <person name="Le Tacon F."/>
            <person name="Lindquist E.A."/>
            <person name="Lipzen A."/>
            <person name="Malagnac F."/>
            <person name="Mello A."/>
            <person name="Molinier V."/>
            <person name="Miyauchi S."/>
            <person name="Poulain J."/>
            <person name="Riccioni C."/>
            <person name="Rubini A."/>
            <person name="Sitrit Y."/>
            <person name="Splivallo R."/>
            <person name="Traeger S."/>
            <person name="Wang M."/>
            <person name="Zifcakova L."/>
            <person name="Wipf D."/>
            <person name="Zambonelli A."/>
            <person name="Paolocci F."/>
            <person name="Nowrousian M."/>
            <person name="Ottonello S."/>
            <person name="Baldrian P."/>
            <person name="Spatafora J.W."/>
            <person name="Henrissat B."/>
            <person name="Nagy L.G."/>
            <person name="Aury J.M."/>
            <person name="Wincker P."/>
            <person name="Grigoriev I.V."/>
            <person name="Bonfante P."/>
            <person name="Martin F.M."/>
        </authorList>
    </citation>
    <scope>NUCLEOTIDE SEQUENCE [LARGE SCALE GENOMIC DNA]</scope>
    <source>
        <strain evidence="1 2">120613-1</strain>
    </source>
</reference>
<name>A0A3N4K384_9PEZI</name>
<gene>
    <name evidence="1" type="ORF">L873DRAFT_1171807</name>
</gene>
<evidence type="ECO:0000313" key="2">
    <source>
        <dbReference type="Proteomes" id="UP000276215"/>
    </source>
</evidence>
<proteinExistence type="predicted"/>
<evidence type="ECO:0000313" key="1">
    <source>
        <dbReference type="EMBL" id="RPB04793.1"/>
    </source>
</evidence>
<protein>
    <submittedName>
        <fullName evidence="1">Uncharacterized protein</fullName>
    </submittedName>
</protein>
<keyword evidence="2" id="KW-1185">Reference proteome</keyword>
<accession>A0A3N4K384</accession>
<dbReference type="Proteomes" id="UP000276215">
    <property type="component" value="Unassembled WGS sequence"/>
</dbReference>